<dbReference type="PIRSF" id="PIRSF004846">
    <property type="entry name" value="ModA"/>
    <property type="match status" value="1"/>
</dbReference>
<dbReference type="Gene3D" id="3.40.190.10">
    <property type="entry name" value="Periplasmic binding protein-like II"/>
    <property type="match status" value="2"/>
</dbReference>
<dbReference type="EMBL" id="QBML01000059">
    <property type="protein sequence ID" value="PZO35448.1"/>
    <property type="molecule type" value="Genomic_DNA"/>
</dbReference>
<dbReference type="InterPro" id="IPR005950">
    <property type="entry name" value="ModA"/>
</dbReference>
<comment type="caution">
    <text evidence="7">The sequence shown here is derived from an EMBL/GenBank/DDBJ whole genome shotgun (WGS) entry which is preliminary data.</text>
</comment>
<dbReference type="PROSITE" id="PS51257">
    <property type="entry name" value="PROKAR_LIPOPROTEIN"/>
    <property type="match status" value="1"/>
</dbReference>
<dbReference type="NCBIfam" id="TIGR01256">
    <property type="entry name" value="modA"/>
    <property type="match status" value="1"/>
</dbReference>
<sequence>MNKKRVITFLSLIVVTVCAIAGCSFLSPTVEQTSKPVASASAVPPVKQENVQLTVSAAASLKEALGEITPLYSKAKSNVAIRNNFGSSGDLQQQIINGAPVDVFISAAAKQMDELQKKDLIIADTRRDLLSNRLVLIVPADKSDTSDLKDLTKSNIERIAIGDPRSVPVGQYAEQALTKLELLQDVQSKFVLGNNVRQVLQFVESGNAQAGIVYATDAKTSTKVKVVQVIDAKLHKPIVYPIAILQKSTNQPSAKSYLEFLSSEPAKTIFEKYGFSTL</sequence>
<feature type="binding site" evidence="5">
    <location>
        <position position="88"/>
    </location>
    <ligand>
        <name>molybdate</name>
        <dbReference type="ChEBI" id="CHEBI:36264"/>
    </ligand>
</feature>
<evidence type="ECO:0000256" key="4">
    <source>
        <dbReference type="ARBA" id="ARBA00022729"/>
    </source>
</evidence>
<dbReference type="PANTHER" id="PTHR30632:SF0">
    <property type="entry name" value="SULFATE-BINDING PROTEIN"/>
    <property type="match status" value="1"/>
</dbReference>
<evidence type="ECO:0000256" key="2">
    <source>
        <dbReference type="ARBA" id="ARBA00022505"/>
    </source>
</evidence>
<feature type="binding site" evidence="5">
    <location>
        <position position="196"/>
    </location>
    <ligand>
        <name>molybdate</name>
        <dbReference type="ChEBI" id="CHEBI:36264"/>
    </ligand>
</feature>
<feature type="chain" id="PRO_5016066241" evidence="6">
    <location>
        <begin position="22"/>
        <end position="278"/>
    </location>
</feature>
<evidence type="ECO:0000313" key="7">
    <source>
        <dbReference type="EMBL" id="PZO35448.1"/>
    </source>
</evidence>
<gene>
    <name evidence="7" type="primary">modA</name>
    <name evidence="7" type="ORF">DCF19_23940</name>
</gene>
<evidence type="ECO:0000313" key="8">
    <source>
        <dbReference type="Proteomes" id="UP000249467"/>
    </source>
</evidence>
<dbReference type="AlphaFoldDB" id="A0A2W4XVS9"/>
<dbReference type="GO" id="GO:0046872">
    <property type="term" value="F:metal ion binding"/>
    <property type="evidence" value="ECO:0007669"/>
    <property type="project" value="UniProtKB-KW"/>
</dbReference>
<feature type="binding site" evidence="5">
    <location>
        <position position="60"/>
    </location>
    <ligand>
        <name>molybdate</name>
        <dbReference type="ChEBI" id="CHEBI:36264"/>
    </ligand>
</feature>
<keyword evidence="4 6" id="KW-0732">Signal</keyword>
<name>A0A2W4XVS9_9CYAN</name>
<dbReference type="FunFam" id="3.40.190.10:FF:000035">
    <property type="entry name" value="Molybdate ABC transporter substrate-binding protein"/>
    <property type="match status" value="1"/>
</dbReference>
<dbReference type="InterPro" id="IPR050682">
    <property type="entry name" value="ModA/WtpA"/>
</dbReference>
<dbReference type="GO" id="GO:1901359">
    <property type="term" value="F:tungstate binding"/>
    <property type="evidence" value="ECO:0007669"/>
    <property type="project" value="UniProtKB-ARBA"/>
</dbReference>
<dbReference type="GO" id="GO:0015689">
    <property type="term" value="P:molybdate ion transport"/>
    <property type="evidence" value="ECO:0007669"/>
    <property type="project" value="InterPro"/>
</dbReference>
<proteinExistence type="inferred from homology"/>
<evidence type="ECO:0000256" key="5">
    <source>
        <dbReference type="PIRSR" id="PIRSR004846-1"/>
    </source>
</evidence>
<dbReference type="Proteomes" id="UP000249467">
    <property type="component" value="Unassembled WGS sequence"/>
</dbReference>
<evidence type="ECO:0000256" key="3">
    <source>
        <dbReference type="ARBA" id="ARBA00022723"/>
    </source>
</evidence>
<dbReference type="PANTHER" id="PTHR30632">
    <property type="entry name" value="MOLYBDATE-BINDING PERIPLASMIC PROTEIN"/>
    <property type="match status" value="1"/>
</dbReference>
<feature type="signal peptide" evidence="6">
    <location>
        <begin position="1"/>
        <end position="21"/>
    </location>
</feature>
<feature type="binding site" evidence="5">
    <location>
        <position position="214"/>
    </location>
    <ligand>
        <name>molybdate</name>
        <dbReference type="ChEBI" id="CHEBI:36264"/>
    </ligand>
</feature>
<protein>
    <submittedName>
        <fullName evidence="7">Molybdate ABC transporter substrate-binding protein</fullName>
    </submittedName>
</protein>
<evidence type="ECO:0000256" key="6">
    <source>
        <dbReference type="SAM" id="SignalP"/>
    </source>
</evidence>
<accession>A0A2W4XVS9</accession>
<keyword evidence="2 5" id="KW-0500">Molybdenum</keyword>
<dbReference type="InterPro" id="IPR041879">
    <property type="entry name" value="YvgL-like_PBP2"/>
</dbReference>
<dbReference type="CDD" id="cd13537">
    <property type="entry name" value="PBP2_YvgL_like"/>
    <property type="match status" value="1"/>
</dbReference>
<evidence type="ECO:0000256" key="1">
    <source>
        <dbReference type="ARBA" id="ARBA00009175"/>
    </source>
</evidence>
<reference evidence="7 8" key="2">
    <citation type="submission" date="2018-06" db="EMBL/GenBank/DDBJ databases">
        <title>Metagenomic assembly of (sub)arctic Cyanobacteria and their associated microbiome from non-axenic cultures.</title>
        <authorList>
            <person name="Baurain D."/>
        </authorList>
    </citation>
    <scope>NUCLEOTIDE SEQUENCE [LARGE SCALE GENOMIC DNA]</scope>
    <source>
        <strain evidence="7">ULC066bin1</strain>
    </source>
</reference>
<dbReference type="Pfam" id="PF13531">
    <property type="entry name" value="SBP_bac_11"/>
    <property type="match status" value="1"/>
</dbReference>
<keyword evidence="3 5" id="KW-0479">Metal-binding</keyword>
<comment type="similarity">
    <text evidence="1">Belongs to the bacterial solute-binding protein ModA family.</text>
</comment>
<dbReference type="SUPFAM" id="SSF53850">
    <property type="entry name" value="Periplasmic binding protein-like II"/>
    <property type="match status" value="1"/>
</dbReference>
<organism evidence="7 8">
    <name type="scientific">Pseudanabaena frigida</name>
    <dbReference type="NCBI Taxonomy" id="945775"/>
    <lineage>
        <taxon>Bacteria</taxon>
        <taxon>Bacillati</taxon>
        <taxon>Cyanobacteriota</taxon>
        <taxon>Cyanophyceae</taxon>
        <taxon>Pseudanabaenales</taxon>
        <taxon>Pseudanabaenaceae</taxon>
        <taxon>Pseudanabaena</taxon>
    </lineage>
</organism>
<dbReference type="GO" id="GO:0030973">
    <property type="term" value="F:molybdate ion binding"/>
    <property type="evidence" value="ECO:0007669"/>
    <property type="project" value="UniProtKB-ARBA"/>
</dbReference>
<reference evidence="7 8" key="1">
    <citation type="submission" date="2018-04" db="EMBL/GenBank/DDBJ databases">
        <authorList>
            <person name="Go L.Y."/>
            <person name="Mitchell J.A."/>
        </authorList>
    </citation>
    <scope>NUCLEOTIDE SEQUENCE [LARGE SCALE GENOMIC DNA]</scope>
    <source>
        <strain evidence="7">ULC066bin1</strain>
    </source>
</reference>